<dbReference type="AlphaFoldDB" id="A0A401LTB1"/>
<organism evidence="1 2">
    <name type="scientific">Bacteroides faecalis</name>
    <dbReference type="NCBI Taxonomy" id="2447885"/>
    <lineage>
        <taxon>Bacteria</taxon>
        <taxon>Pseudomonadati</taxon>
        <taxon>Bacteroidota</taxon>
        <taxon>Bacteroidia</taxon>
        <taxon>Bacteroidales</taxon>
        <taxon>Bacteroidaceae</taxon>
        <taxon>Bacteroides</taxon>
    </lineage>
</organism>
<reference evidence="1 2" key="1">
    <citation type="submission" date="2018-10" db="EMBL/GenBank/DDBJ databases">
        <title>Draft Genome Sequence of Bacteroides sp. KCTC 15687.</title>
        <authorList>
            <person name="Yu S.Y."/>
            <person name="Kim J.S."/>
            <person name="Oh B.S."/>
            <person name="Park S.H."/>
            <person name="Kang S.W."/>
            <person name="Park J.E."/>
            <person name="Choi S.H."/>
            <person name="Han K.I."/>
            <person name="Lee K.C."/>
            <person name="Eom M.K."/>
            <person name="Suh M.K."/>
            <person name="Lee D.H."/>
            <person name="Yoon H."/>
            <person name="Kim B."/>
            <person name="Yang S.J."/>
            <person name="Lee J.S."/>
            <person name="Lee J.H."/>
        </authorList>
    </citation>
    <scope>NUCLEOTIDE SEQUENCE [LARGE SCALE GENOMIC DNA]</scope>
    <source>
        <strain evidence="1 2">KCTC 15687</strain>
    </source>
</reference>
<keyword evidence="2" id="KW-1185">Reference proteome</keyword>
<comment type="caution">
    <text evidence="1">The sequence shown here is derived from an EMBL/GenBank/DDBJ whole genome shotgun (WGS) entry which is preliminary data.</text>
</comment>
<evidence type="ECO:0000313" key="2">
    <source>
        <dbReference type="Proteomes" id="UP000288079"/>
    </source>
</evidence>
<gene>
    <name evidence="1" type="ORF">KGMB02408_17530</name>
</gene>
<name>A0A401LTB1_9BACE</name>
<dbReference type="Proteomes" id="UP000288079">
    <property type="component" value="Unassembled WGS sequence"/>
</dbReference>
<sequence>MTIGGKKWSAYNSTSGKGFVSNPWDYGYYFTFSDAQSACPSGWHTPSKDELSVLPSKVIPKNSYVLINNKVYQINNNYGFFGSSSEANSGAIFKDGDQILCLPAAGLRNSGSGSSGDYNGGNGGDYWSTTPSGSDYGYGLYFYSGACGLNHGGYSPSVGHSVRCVQ</sequence>
<proteinExistence type="predicted"/>
<dbReference type="EMBL" id="BHWB01000004">
    <property type="protein sequence ID" value="GCB34808.1"/>
    <property type="molecule type" value="Genomic_DNA"/>
</dbReference>
<protein>
    <submittedName>
        <fullName evidence="1">Uncharacterized protein</fullName>
    </submittedName>
</protein>
<evidence type="ECO:0000313" key="1">
    <source>
        <dbReference type="EMBL" id="GCB34808.1"/>
    </source>
</evidence>
<accession>A0A401LTB1</accession>